<feature type="chain" id="PRO_5043393384" evidence="3">
    <location>
        <begin position="25"/>
        <end position="258"/>
    </location>
</feature>
<accession>A0AAV1P9Q7</accession>
<evidence type="ECO:0000256" key="2">
    <source>
        <dbReference type="SAM" id="Phobius"/>
    </source>
</evidence>
<keyword evidence="2" id="KW-0812">Transmembrane</keyword>
<feature type="region of interest" description="Disordered" evidence="1">
    <location>
        <begin position="237"/>
        <end position="258"/>
    </location>
</feature>
<keyword evidence="6" id="KW-1185">Reference proteome</keyword>
<evidence type="ECO:0000256" key="3">
    <source>
        <dbReference type="SAM" id="SignalP"/>
    </source>
</evidence>
<sequence length="258" mass="28830">MSQTDMYLLVAIGCLCFLPSGFHAEECIEDVLAKRETLYAPAGGSLSLFCVVQHCGHNWTGEWVWRNLTDEKSRVVKDGDRYRLTNVSLSANQTKMLLTFLIVNKVDEGSYGCKVSWDQLGTALGHGTYLNITAPVPSQRNVLYRILIYAGAVCCLPIILLLARCLSSEIQPKPCPRTVFRHATQYTAVYRARPHLAPQPPPRRPVPQKRSTSSHKAPAKPQQKIEVVYADISKDALKQEQASREPTQSTVYSALRFP</sequence>
<feature type="region of interest" description="Disordered" evidence="1">
    <location>
        <begin position="191"/>
        <end position="225"/>
    </location>
</feature>
<evidence type="ECO:0000313" key="5">
    <source>
        <dbReference type="EMBL" id="CAK6967367.1"/>
    </source>
</evidence>
<dbReference type="InterPro" id="IPR036179">
    <property type="entry name" value="Ig-like_dom_sf"/>
</dbReference>
<evidence type="ECO:0000259" key="4">
    <source>
        <dbReference type="PROSITE" id="PS50835"/>
    </source>
</evidence>
<protein>
    <submittedName>
        <fullName evidence="5">Uncharacterized protein si:dkey-52l18.4</fullName>
    </submittedName>
</protein>
<feature type="domain" description="Ig-like" evidence="4">
    <location>
        <begin position="19"/>
        <end position="116"/>
    </location>
</feature>
<gene>
    <name evidence="5" type="ORF">FSCOSCO3_A018202</name>
</gene>
<dbReference type="AlphaFoldDB" id="A0AAV1P9Q7"/>
<keyword evidence="2" id="KW-1133">Transmembrane helix</keyword>
<evidence type="ECO:0000256" key="1">
    <source>
        <dbReference type="SAM" id="MobiDB-lite"/>
    </source>
</evidence>
<keyword evidence="2" id="KW-0472">Membrane</keyword>
<dbReference type="PROSITE" id="PS50835">
    <property type="entry name" value="IG_LIKE"/>
    <property type="match status" value="1"/>
</dbReference>
<dbReference type="EMBL" id="CAWUFR010000103">
    <property type="protein sequence ID" value="CAK6967367.1"/>
    <property type="molecule type" value="Genomic_DNA"/>
</dbReference>
<reference evidence="5 6" key="1">
    <citation type="submission" date="2024-01" db="EMBL/GenBank/DDBJ databases">
        <authorList>
            <person name="Alioto T."/>
            <person name="Alioto T."/>
            <person name="Gomez Garrido J."/>
        </authorList>
    </citation>
    <scope>NUCLEOTIDE SEQUENCE [LARGE SCALE GENOMIC DNA]</scope>
</reference>
<dbReference type="InterPro" id="IPR013783">
    <property type="entry name" value="Ig-like_fold"/>
</dbReference>
<dbReference type="SUPFAM" id="SSF48726">
    <property type="entry name" value="Immunoglobulin"/>
    <property type="match status" value="1"/>
</dbReference>
<name>A0AAV1P9Q7_SCOSC</name>
<keyword evidence="3" id="KW-0732">Signal</keyword>
<dbReference type="InterPro" id="IPR003599">
    <property type="entry name" value="Ig_sub"/>
</dbReference>
<feature type="transmembrane region" description="Helical" evidence="2">
    <location>
        <begin position="142"/>
        <end position="163"/>
    </location>
</feature>
<proteinExistence type="predicted"/>
<comment type="caution">
    <text evidence="5">The sequence shown here is derived from an EMBL/GenBank/DDBJ whole genome shotgun (WGS) entry which is preliminary data.</text>
</comment>
<evidence type="ECO:0000313" key="6">
    <source>
        <dbReference type="Proteomes" id="UP001314229"/>
    </source>
</evidence>
<dbReference type="InterPro" id="IPR007110">
    <property type="entry name" value="Ig-like_dom"/>
</dbReference>
<organism evidence="5 6">
    <name type="scientific">Scomber scombrus</name>
    <name type="common">Atlantic mackerel</name>
    <name type="synonym">Scomber vernalis</name>
    <dbReference type="NCBI Taxonomy" id="13677"/>
    <lineage>
        <taxon>Eukaryota</taxon>
        <taxon>Metazoa</taxon>
        <taxon>Chordata</taxon>
        <taxon>Craniata</taxon>
        <taxon>Vertebrata</taxon>
        <taxon>Euteleostomi</taxon>
        <taxon>Actinopterygii</taxon>
        <taxon>Neopterygii</taxon>
        <taxon>Teleostei</taxon>
        <taxon>Neoteleostei</taxon>
        <taxon>Acanthomorphata</taxon>
        <taxon>Pelagiaria</taxon>
        <taxon>Scombriformes</taxon>
        <taxon>Scombridae</taxon>
        <taxon>Scomber</taxon>
    </lineage>
</organism>
<feature type="signal peptide" evidence="3">
    <location>
        <begin position="1"/>
        <end position="24"/>
    </location>
</feature>
<dbReference type="Gene3D" id="2.60.40.10">
    <property type="entry name" value="Immunoglobulins"/>
    <property type="match status" value="1"/>
</dbReference>
<dbReference type="SMART" id="SM00409">
    <property type="entry name" value="IG"/>
    <property type="match status" value="1"/>
</dbReference>
<dbReference type="Proteomes" id="UP001314229">
    <property type="component" value="Unassembled WGS sequence"/>
</dbReference>